<sequence length="514" mass="58565">SRSHAKHLLEISQLLSSKGHSISYLCSEDTKKFSKGYNVSNVIVSNVKQDLTSTEKLPFTKKNYSSSKNSIHVYKKVAEIYTKSFPNYEAFYKTQTPDLIICDWLSLSCIDSAAKFSIPMIIGYQSLMFADPVSYITNSKGLEPSTVEEYSFWERFAHGILHPIKKLFIFYDAFNEIKKARVKNGVPATLEIVQFKNMGLSIANSYIGFESPRSLPSHFQLIGPVLPDVIPTLESDLQLFIDSHKKILYIAFGSLIKFKSEFSVNMLEHFQKLLNDNWVDGIVWGGMTNTNLEEFPKSYIVDHIEYSTESILNGNHPQFKLLKWAPQEAILNHRHIILFMTHGGLDSVHEAIQSGTPMIVVPHVSDQPRNAILVKEHGVGDYIEWPSDGDILINQKLVNLLNPSNIILNAKMSQFQRISKLSSKRKSFAVDLIEAYAYSAKTCRIHQISKSFEIPCEIKPFLPLDHQISFIKANLIDVYSVSILIFIATLGLILFTIYSLIRKYIKVYYKQKKE</sequence>
<dbReference type="GO" id="GO:0008194">
    <property type="term" value="F:UDP-glycosyltransferase activity"/>
    <property type="evidence" value="ECO:0007669"/>
    <property type="project" value="InterPro"/>
</dbReference>
<keyword evidence="1 3" id="KW-0328">Glycosyltransferase</keyword>
<keyword evidence="2 3" id="KW-0808">Transferase</keyword>
<dbReference type="Proteomes" id="UP000070444">
    <property type="component" value="Unassembled WGS sequence"/>
</dbReference>
<comment type="similarity">
    <text evidence="3">Belongs to the UDP-glycosyltransferase family.</text>
</comment>
<dbReference type="SUPFAM" id="SSF53756">
    <property type="entry name" value="UDP-Glycosyltransferase/glycogen phosphorylase"/>
    <property type="match status" value="1"/>
</dbReference>
<evidence type="ECO:0000256" key="2">
    <source>
        <dbReference type="ARBA" id="ARBA00022679"/>
    </source>
</evidence>
<evidence type="ECO:0000313" key="5">
    <source>
        <dbReference type="EMBL" id="KXN68653.1"/>
    </source>
</evidence>
<organism evidence="5 6">
    <name type="scientific">Conidiobolus coronatus (strain ATCC 28846 / CBS 209.66 / NRRL 28638)</name>
    <name type="common">Delacroixia coronata</name>
    <dbReference type="NCBI Taxonomy" id="796925"/>
    <lineage>
        <taxon>Eukaryota</taxon>
        <taxon>Fungi</taxon>
        <taxon>Fungi incertae sedis</taxon>
        <taxon>Zoopagomycota</taxon>
        <taxon>Entomophthoromycotina</taxon>
        <taxon>Entomophthoromycetes</taxon>
        <taxon>Entomophthorales</taxon>
        <taxon>Ancylistaceae</taxon>
        <taxon>Conidiobolus</taxon>
    </lineage>
</organism>
<keyword evidence="6" id="KW-1185">Reference proteome</keyword>
<name>A0A137P0N1_CONC2</name>
<keyword evidence="4" id="KW-1133">Transmembrane helix</keyword>
<dbReference type="EMBL" id="KQ964566">
    <property type="protein sequence ID" value="KXN68653.1"/>
    <property type="molecule type" value="Genomic_DNA"/>
</dbReference>
<dbReference type="Gene3D" id="3.40.50.2000">
    <property type="entry name" value="Glycogen Phosphorylase B"/>
    <property type="match status" value="2"/>
</dbReference>
<evidence type="ECO:0000313" key="6">
    <source>
        <dbReference type="Proteomes" id="UP000070444"/>
    </source>
</evidence>
<dbReference type="PANTHER" id="PTHR48043:SF145">
    <property type="entry name" value="FI06409P-RELATED"/>
    <property type="match status" value="1"/>
</dbReference>
<evidence type="ECO:0000256" key="4">
    <source>
        <dbReference type="SAM" id="Phobius"/>
    </source>
</evidence>
<keyword evidence="4" id="KW-0812">Transmembrane</keyword>
<proteinExistence type="inferred from homology"/>
<keyword evidence="4" id="KW-0472">Membrane</keyword>
<dbReference type="InterPro" id="IPR050271">
    <property type="entry name" value="UDP-glycosyltransferase"/>
</dbReference>
<reference evidence="5 6" key="1">
    <citation type="journal article" date="2015" name="Genome Biol. Evol.">
        <title>Phylogenomic analyses indicate that early fungi evolved digesting cell walls of algal ancestors of land plants.</title>
        <authorList>
            <person name="Chang Y."/>
            <person name="Wang S."/>
            <person name="Sekimoto S."/>
            <person name="Aerts A.L."/>
            <person name="Choi C."/>
            <person name="Clum A."/>
            <person name="LaButti K.M."/>
            <person name="Lindquist E.A."/>
            <person name="Yee Ngan C."/>
            <person name="Ohm R.A."/>
            <person name="Salamov A.A."/>
            <person name="Grigoriev I.V."/>
            <person name="Spatafora J.W."/>
            <person name="Berbee M.L."/>
        </authorList>
    </citation>
    <scope>NUCLEOTIDE SEQUENCE [LARGE SCALE GENOMIC DNA]</scope>
    <source>
        <strain evidence="5 6">NRRL 28638</strain>
    </source>
</reference>
<dbReference type="Pfam" id="PF00201">
    <property type="entry name" value="UDPGT"/>
    <property type="match status" value="1"/>
</dbReference>
<evidence type="ECO:0000256" key="3">
    <source>
        <dbReference type="RuleBase" id="RU003718"/>
    </source>
</evidence>
<evidence type="ECO:0000256" key="1">
    <source>
        <dbReference type="ARBA" id="ARBA00022676"/>
    </source>
</evidence>
<dbReference type="InterPro" id="IPR002213">
    <property type="entry name" value="UDP_glucos_trans"/>
</dbReference>
<protein>
    <submittedName>
        <fullName evidence="5">Glycosyltransferase family 1 protein</fullName>
    </submittedName>
</protein>
<dbReference type="PANTHER" id="PTHR48043">
    <property type="entry name" value="EG:EG0003.4 PROTEIN-RELATED"/>
    <property type="match status" value="1"/>
</dbReference>
<dbReference type="OrthoDB" id="5835829at2759"/>
<dbReference type="CDD" id="cd03784">
    <property type="entry name" value="GT1_Gtf-like"/>
    <property type="match status" value="1"/>
</dbReference>
<feature type="non-terminal residue" evidence="5">
    <location>
        <position position="1"/>
    </location>
</feature>
<dbReference type="InterPro" id="IPR035595">
    <property type="entry name" value="UDP_glycos_trans_CS"/>
</dbReference>
<dbReference type="PROSITE" id="PS00375">
    <property type="entry name" value="UDPGT"/>
    <property type="match status" value="1"/>
</dbReference>
<feature type="transmembrane region" description="Helical" evidence="4">
    <location>
        <begin position="478"/>
        <end position="501"/>
    </location>
</feature>
<dbReference type="OMA" id="AKHIAYS"/>
<accession>A0A137P0N1</accession>
<gene>
    <name evidence="5" type="ORF">CONCODRAFT_9055</name>
</gene>
<dbReference type="AlphaFoldDB" id="A0A137P0N1"/>